<dbReference type="PANTHER" id="PTHR14091:SF0">
    <property type="entry name" value="PERIODIC TRYPTOPHAN PROTEIN 1 HOMOLOG"/>
    <property type="match status" value="1"/>
</dbReference>
<evidence type="ECO:0000256" key="1">
    <source>
        <dbReference type="SAM" id="MobiDB-lite"/>
    </source>
</evidence>
<accession>A0A2T9YIY8</accession>
<keyword evidence="3" id="KW-1185">Reference proteome</keyword>
<dbReference type="STRING" id="133385.A0A2T9YIY8"/>
<dbReference type="PANTHER" id="PTHR14091">
    <property type="entry name" value="PERIODIC TRYPTOPHAN PROTEIN 1"/>
    <property type="match status" value="1"/>
</dbReference>
<dbReference type="OrthoDB" id="270624at2759"/>
<protein>
    <submittedName>
        <fullName evidence="2">Uncharacterized protein</fullName>
    </submittedName>
</protein>
<dbReference type="AlphaFoldDB" id="A0A2T9YIY8"/>
<evidence type="ECO:0000313" key="2">
    <source>
        <dbReference type="EMBL" id="PVU92279.1"/>
    </source>
</evidence>
<dbReference type="GO" id="GO:0005634">
    <property type="term" value="C:nucleus"/>
    <property type="evidence" value="ECO:0007669"/>
    <property type="project" value="TreeGrafter"/>
</dbReference>
<dbReference type="InterPro" id="IPR015943">
    <property type="entry name" value="WD40/YVTN_repeat-like_dom_sf"/>
</dbReference>
<feature type="compositionally biased region" description="Acidic residues" evidence="1">
    <location>
        <begin position="474"/>
        <end position="494"/>
    </location>
</feature>
<dbReference type="GO" id="GO:0006364">
    <property type="term" value="P:rRNA processing"/>
    <property type="evidence" value="ECO:0007669"/>
    <property type="project" value="InterPro"/>
</dbReference>
<name>A0A2T9YIY8_9FUNG</name>
<dbReference type="Gene3D" id="2.130.10.10">
    <property type="entry name" value="YVTN repeat-like/Quinoprotein amine dehydrogenase"/>
    <property type="match status" value="1"/>
</dbReference>
<dbReference type="Pfam" id="PF00400">
    <property type="entry name" value="WD40"/>
    <property type="match status" value="1"/>
</dbReference>
<dbReference type="SMART" id="SM00320">
    <property type="entry name" value="WD40"/>
    <property type="match status" value="4"/>
</dbReference>
<comment type="caution">
    <text evidence="2">The sequence shown here is derived from an EMBL/GenBank/DDBJ whole genome shotgun (WGS) entry which is preliminary data.</text>
</comment>
<dbReference type="SUPFAM" id="SSF50978">
    <property type="entry name" value="WD40 repeat-like"/>
    <property type="match status" value="1"/>
</dbReference>
<dbReference type="Proteomes" id="UP000245383">
    <property type="component" value="Unassembled WGS sequence"/>
</dbReference>
<organism evidence="2 3">
    <name type="scientific">Smittium simulii</name>
    <dbReference type="NCBI Taxonomy" id="133385"/>
    <lineage>
        <taxon>Eukaryota</taxon>
        <taxon>Fungi</taxon>
        <taxon>Fungi incertae sedis</taxon>
        <taxon>Zoopagomycota</taxon>
        <taxon>Kickxellomycotina</taxon>
        <taxon>Harpellomycetes</taxon>
        <taxon>Harpellales</taxon>
        <taxon>Legeriomycetaceae</taxon>
        <taxon>Smittium</taxon>
    </lineage>
</organism>
<dbReference type="InterPro" id="IPR036322">
    <property type="entry name" value="WD40_repeat_dom_sf"/>
</dbReference>
<feature type="region of interest" description="Disordered" evidence="1">
    <location>
        <begin position="434"/>
        <end position="494"/>
    </location>
</feature>
<proteinExistence type="predicted"/>
<reference evidence="2 3" key="1">
    <citation type="journal article" date="2018" name="MBio">
        <title>Comparative Genomics Reveals the Core Gene Toolbox for the Fungus-Insect Symbiosis.</title>
        <authorList>
            <person name="Wang Y."/>
            <person name="Stata M."/>
            <person name="Wang W."/>
            <person name="Stajich J.E."/>
            <person name="White M.M."/>
            <person name="Moncalvo J.M."/>
        </authorList>
    </citation>
    <scope>NUCLEOTIDE SEQUENCE [LARGE SCALE GENOMIC DNA]</scope>
    <source>
        <strain evidence="2 3">SWE-8-4</strain>
    </source>
</reference>
<dbReference type="InterPro" id="IPR001680">
    <property type="entry name" value="WD40_rpt"/>
</dbReference>
<feature type="compositionally biased region" description="Polar residues" evidence="1">
    <location>
        <begin position="55"/>
        <end position="66"/>
    </location>
</feature>
<sequence>MISALAWVRKGIAAQQPVSVQYTDEELLQFQKEAQEELDAAKLALNSAPPKQDNDQQIDNKTTPVNDNFDDLAEFDMDNYDNEVNEDNEPVDIDIEQQPPQESTALAMFSNSSHLLQFKGDDQETDPYIDLDDGDNQSEIEELEVDPRDNMIITAKTELDISTLEIYIYESEMENLYVHHDIMLPSLPLCIEWIGHKLGKQKGTPGIGNYVAVGTFEPTIEIWNLDIVDVMMPDLTLGGKQRSNLDKVQTVQWHPTQTPVLVSGSFDKSVAIVDTRTDAKNCIMYNFDSDVEGVTWDIHNENCFYSNFESGQVVYYDIRFKSNQENNGRLFTIDAHTNSSCSALDVHPTIKNCIVTAGTNDRTVKIWNTQNSDKNVSLVVSRDLNIGKLFTAKFCPDSDFEIAIGGDGGSLITWDLSFNPGIVSSFGINNEGKKRKTKPVVTASSGNSGANADDEKTENLIAELQSGAGLSVGDNDDSLDDDYSDDSDDDYDMN</sequence>
<dbReference type="EMBL" id="MBFR01000168">
    <property type="protein sequence ID" value="PVU92279.1"/>
    <property type="molecule type" value="Genomic_DNA"/>
</dbReference>
<dbReference type="InterPro" id="IPR044285">
    <property type="entry name" value="PWP1"/>
</dbReference>
<gene>
    <name evidence="2" type="ORF">BB561_003934</name>
</gene>
<feature type="region of interest" description="Disordered" evidence="1">
    <location>
        <begin position="47"/>
        <end position="67"/>
    </location>
</feature>
<evidence type="ECO:0000313" key="3">
    <source>
        <dbReference type="Proteomes" id="UP000245383"/>
    </source>
</evidence>